<gene>
    <name evidence="3" type="ORF">C7M84_017999</name>
</gene>
<dbReference type="STRING" id="6689.A0A3R7PF19"/>
<sequence length="385" mass="41713">MTSTAENGAQAHGKGRPRDAQGVGVERGCGTVTARGRRRDQCLYRDVKSVTSWGRRPPLASRFISTFCSPFPFPFHFLALSPCLSPLPFSSPFHFLSLSAVISPPHPCFVFPSLPSSRGSIFVFLPSFYLLFFRLILFVYFLSSIDFLRFPLLSFICGFSLFLPSFPLSFLLFFFFPLAFLSLFLLPLPFFSFPPLPPSIPLSFSPSTHSLFSLLTFLSLFPPPPPSLSPPSIPPFSVTLSLPSIPSLLPSSPSPSSLPPSSRSSLIPFPPPPPSLSLPSIPPFSVTFPSLPSFPSSPSSLNPSLPSLPSSLPSSTSSSLPPLLLPPFPPPPLPLAPLPFPPFFSPFTSSPPPHPTPSRRENCRCVKARTSRHFLGRGTGSASVS</sequence>
<dbReference type="Proteomes" id="UP000283509">
    <property type="component" value="Unassembled WGS sequence"/>
</dbReference>
<accession>A0A3R7PF19</accession>
<evidence type="ECO:0000256" key="2">
    <source>
        <dbReference type="SAM" id="Phobius"/>
    </source>
</evidence>
<feature type="transmembrane region" description="Helical" evidence="2">
    <location>
        <begin position="147"/>
        <end position="163"/>
    </location>
</feature>
<protein>
    <submittedName>
        <fullName evidence="3">Uncharacterized protein</fullName>
    </submittedName>
</protein>
<organism evidence="3 4">
    <name type="scientific">Penaeus vannamei</name>
    <name type="common">Whiteleg shrimp</name>
    <name type="synonym">Litopenaeus vannamei</name>
    <dbReference type="NCBI Taxonomy" id="6689"/>
    <lineage>
        <taxon>Eukaryota</taxon>
        <taxon>Metazoa</taxon>
        <taxon>Ecdysozoa</taxon>
        <taxon>Arthropoda</taxon>
        <taxon>Crustacea</taxon>
        <taxon>Multicrustacea</taxon>
        <taxon>Malacostraca</taxon>
        <taxon>Eumalacostraca</taxon>
        <taxon>Eucarida</taxon>
        <taxon>Decapoda</taxon>
        <taxon>Dendrobranchiata</taxon>
        <taxon>Penaeoidea</taxon>
        <taxon>Penaeidae</taxon>
        <taxon>Penaeus</taxon>
    </lineage>
</organism>
<keyword evidence="2" id="KW-1133">Transmembrane helix</keyword>
<reference evidence="3 4" key="2">
    <citation type="submission" date="2019-01" db="EMBL/GenBank/DDBJ databases">
        <title>The decoding of complex shrimp genome reveals the adaptation for benthos swimmer, frequently molting mechanism and breeding impact on genome.</title>
        <authorList>
            <person name="Sun Y."/>
            <person name="Gao Y."/>
            <person name="Yu Y."/>
        </authorList>
    </citation>
    <scope>NUCLEOTIDE SEQUENCE [LARGE SCALE GENOMIC DNA]</scope>
    <source>
        <tissue evidence="3">Muscle</tissue>
    </source>
</reference>
<evidence type="ECO:0000313" key="4">
    <source>
        <dbReference type="Proteomes" id="UP000283509"/>
    </source>
</evidence>
<evidence type="ECO:0000313" key="3">
    <source>
        <dbReference type="EMBL" id="ROT64081.1"/>
    </source>
</evidence>
<feature type="transmembrane region" description="Helical" evidence="2">
    <location>
        <begin position="121"/>
        <end position="141"/>
    </location>
</feature>
<keyword evidence="2" id="KW-0472">Membrane</keyword>
<feature type="region of interest" description="Disordered" evidence="1">
    <location>
        <begin position="1"/>
        <end position="27"/>
    </location>
</feature>
<keyword evidence="4" id="KW-1185">Reference proteome</keyword>
<name>A0A3R7PF19_PENVA</name>
<proteinExistence type="predicted"/>
<dbReference type="PRINTS" id="PR01217">
    <property type="entry name" value="PRICHEXTENSN"/>
</dbReference>
<dbReference type="AlphaFoldDB" id="A0A3R7PF19"/>
<feature type="transmembrane region" description="Helical" evidence="2">
    <location>
        <begin position="170"/>
        <end position="190"/>
    </location>
</feature>
<keyword evidence="2" id="KW-0812">Transmembrane</keyword>
<reference evidence="3 4" key="1">
    <citation type="submission" date="2018-04" db="EMBL/GenBank/DDBJ databases">
        <authorList>
            <person name="Zhang X."/>
            <person name="Yuan J."/>
            <person name="Li F."/>
            <person name="Xiang J."/>
        </authorList>
    </citation>
    <scope>NUCLEOTIDE SEQUENCE [LARGE SCALE GENOMIC DNA]</scope>
    <source>
        <tissue evidence="3">Muscle</tissue>
    </source>
</reference>
<dbReference type="EMBL" id="QCYY01003331">
    <property type="protein sequence ID" value="ROT64081.1"/>
    <property type="molecule type" value="Genomic_DNA"/>
</dbReference>
<comment type="caution">
    <text evidence="3">The sequence shown here is derived from an EMBL/GenBank/DDBJ whole genome shotgun (WGS) entry which is preliminary data.</text>
</comment>
<evidence type="ECO:0000256" key="1">
    <source>
        <dbReference type="SAM" id="MobiDB-lite"/>
    </source>
</evidence>